<organism evidence="1 2">
    <name type="scientific">Leuconostoc gasicomitatum</name>
    <dbReference type="NCBI Taxonomy" id="115778"/>
    <lineage>
        <taxon>Bacteria</taxon>
        <taxon>Bacillati</taxon>
        <taxon>Bacillota</taxon>
        <taxon>Bacilli</taxon>
        <taxon>Lactobacillales</taxon>
        <taxon>Lactobacillaceae</taxon>
        <taxon>Leuconostoc</taxon>
        <taxon>Leuconostoc gelidum group</taxon>
    </lineage>
</organism>
<sequence>MDEYKDTITDELLRLAKRNFVSVYHLNMKSETPDVASPLDSTVIMNPNFKINVSFNYRLAHELSHILYGEVQYQSVYQFSEFGKRGEELLAHRNAIRMLMSIEMPSSPLTFMSYYRVPSWLENDVLRTYNELNIVE</sequence>
<gene>
    <name evidence="1" type="ORF">C122C_0788</name>
</gene>
<keyword evidence="2" id="KW-1185">Reference proteome</keyword>
<reference evidence="1 2" key="1">
    <citation type="submission" date="2015-12" db="EMBL/GenBank/DDBJ databases">
        <authorList>
            <person name="Andreevskaya M."/>
        </authorList>
    </citation>
    <scope>NUCLEOTIDE SEQUENCE [LARGE SCALE GENOMIC DNA]</scope>
    <source>
        <strain evidence="1 2">C122c</strain>
    </source>
</reference>
<dbReference type="Proteomes" id="UP000199271">
    <property type="component" value="Unassembled WGS sequence"/>
</dbReference>
<dbReference type="EMBL" id="FBSY01000007">
    <property type="protein sequence ID" value="CUW10321.1"/>
    <property type="molecule type" value="Genomic_DNA"/>
</dbReference>
<evidence type="ECO:0000313" key="1">
    <source>
        <dbReference type="EMBL" id="CUW10321.1"/>
    </source>
</evidence>
<accession>A0ABP2B7H7</accession>
<name>A0ABP2B7H7_9LACO</name>
<evidence type="ECO:0008006" key="3">
    <source>
        <dbReference type="Google" id="ProtNLM"/>
    </source>
</evidence>
<comment type="caution">
    <text evidence="1">The sequence shown here is derived from an EMBL/GenBank/DDBJ whole genome shotgun (WGS) entry which is preliminary data.</text>
</comment>
<evidence type="ECO:0000313" key="2">
    <source>
        <dbReference type="Proteomes" id="UP000199271"/>
    </source>
</evidence>
<dbReference type="RefSeq" id="WP_089997569.1">
    <property type="nucleotide sequence ID" value="NZ_FBSY01000007.1"/>
</dbReference>
<protein>
    <recommendedName>
        <fullName evidence="3">IrrE N-terminal-like domain-containing protein</fullName>
    </recommendedName>
</protein>
<proteinExistence type="predicted"/>